<dbReference type="PROSITE" id="PS51000">
    <property type="entry name" value="HTH_DEOR_2"/>
    <property type="match status" value="1"/>
</dbReference>
<dbReference type="InterPro" id="IPR057727">
    <property type="entry name" value="WCX_dom"/>
</dbReference>
<dbReference type="PIRSF" id="PIRSF016838">
    <property type="entry name" value="PafC"/>
    <property type="match status" value="1"/>
</dbReference>
<accession>A0A411YEE4</accession>
<sequence length="321" mass="34480">MDTLARVLQLLALLQQQPTWTSDALAERLGVTPRTVRRDIARLRDLGYVVDAEPGQHGGYRLAGGRAVPPLALADDEAVAAAVALRGGAGSGVVGAEEAGVTALAKLEQVLPPRLREQVRSLETATELLQHGSDAHVEPSTLVGLAHACRARERVRCAYTDRAGTPGSRDLEPYRLVRARGRWYLVAFDRGRDAWRTFRVDRVRSVQPQGVPAEPRPLPDAAALVATAISVAPYPWHARVRLHAPLSEVAVKVPPTVGTLSADGDASLLDIGADDLEWLAHYLLGLQVAFEVLRPDELRAVLADVGRRLVTEFGSDGAPSG</sequence>
<evidence type="ECO:0000313" key="6">
    <source>
        <dbReference type="Proteomes" id="UP000291469"/>
    </source>
</evidence>
<dbReference type="CDD" id="cd00090">
    <property type="entry name" value="HTH_ARSR"/>
    <property type="match status" value="1"/>
</dbReference>
<name>A0A411YEE4_9ACTN</name>
<dbReference type="SUPFAM" id="SSF46785">
    <property type="entry name" value="Winged helix' DNA-binding domain"/>
    <property type="match status" value="1"/>
</dbReference>
<proteinExistence type="predicted"/>
<dbReference type="InterPro" id="IPR001034">
    <property type="entry name" value="DeoR_HTH"/>
</dbReference>
<gene>
    <name evidence="5" type="ORF">ER308_08355</name>
</gene>
<evidence type="ECO:0000259" key="4">
    <source>
        <dbReference type="PROSITE" id="PS51000"/>
    </source>
</evidence>
<dbReference type="InterPro" id="IPR011991">
    <property type="entry name" value="ArsR-like_HTH"/>
</dbReference>
<dbReference type="AlphaFoldDB" id="A0A411YEE4"/>
<dbReference type="PANTHER" id="PTHR34580:SF3">
    <property type="entry name" value="PROTEIN PAFB"/>
    <property type="match status" value="1"/>
</dbReference>
<dbReference type="OrthoDB" id="8555652at2"/>
<dbReference type="Pfam" id="PF13280">
    <property type="entry name" value="WYL"/>
    <property type="match status" value="1"/>
</dbReference>
<dbReference type="GO" id="GO:0003677">
    <property type="term" value="F:DNA binding"/>
    <property type="evidence" value="ECO:0007669"/>
    <property type="project" value="UniProtKB-KW"/>
</dbReference>
<dbReference type="InterPro" id="IPR026881">
    <property type="entry name" value="WYL_dom"/>
</dbReference>
<dbReference type="PROSITE" id="PS52050">
    <property type="entry name" value="WYL"/>
    <property type="match status" value="1"/>
</dbReference>
<dbReference type="InterPro" id="IPR036388">
    <property type="entry name" value="WH-like_DNA-bd_sf"/>
</dbReference>
<dbReference type="Gene3D" id="1.10.10.10">
    <property type="entry name" value="Winged helix-like DNA-binding domain superfamily/Winged helix DNA-binding domain"/>
    <property type="match status" value="1"/>
</dbReference>
<evidence type="ECO:0000313" key="5">
    <source>
        <dbReference type="EMBL" id="QBI19560.1"/>
    </source>
</evidence>
<dbReference type="InterPro" id="IPR036390">
    <property type="entry name" value="WH_DNA-bd_sf"/>
</dbReference>
<dbReference type="PANTHER" id="PTHR34580">
    <property type="match status" value="1"/>
</dbReference>
<dbReference type="PROSITE" id="PS00894">
    <property type="entry name" value="HTH_DEOR_1"/>
    <property type="match status" value="1"/>
</dbReference>
<evidence type="ECO:0000256" key="2">
    <source>
        <dbReference type="ARBA" id="ARBA00023125"/>
    </source>
</evidence>
<keyword evidence="1" id="KW-0805">Transcription regulation</keyword>
<dbReference type="Pfam" id="PF25583">
    <property type="entry name" value="WCX"/>
    <property type="match status" value="1"/>
</dbReference>
<dbReference type="InterPro" id="IPR018356">
    <property type="entry name" value="Tscrpt_reg_HTH_DeoR_CS"/>
</dbReference>
<feature type="domain" description="HTH deoR-type" evidence="4">
    <location>
        <begin position="3"/>
        <end position="62"/>
    </location>
</feature>
<organism evidence="5 6">
    <name type="scientific">Egibacter rhizosphaerae</name>
    <dbReference type="NCBI Taxonomy" id="1670831"/>
    <lineage>
        <taxon>Bacteria</taxon>
        <taxon>Bacillati</taxon>
        <taxon>Actinomycetota</taxon>
        <taxon>Nitriliruptoria</taxon>
        <taxon>Egibacterales</taxon>
        <taxon>Egibacteraceae</taxon>
        <taxon>Egibacter</taxon>
    </lineage>
</organism>
<dbReference type="RefSeq" id="WP_131154557.1">
    <property type="nucleotide sequence ID" value="NZ_CP036402.1"/>
</dbReference>
<keyword evidence="2" id="KW-0238">DNA-binding</keyword>
<dbReference type="EMBL" id="CP036402">
    <property type="protein sequence ID" value="QBI19560.1"/>
    <property type="molecule type" value="Genomic_DNA"/>
</dbReference>
<dbReference type="Pfam" id="PF08279">
    <property type="entry name" value="HTH_11"/>
    <property type="match status" value="1"/>
</dbReference>
<dbReference type="GO" id="GO:0003700">
    <property type="term" value="F:DNA-binding transcription factor activity"/>
    <property type="evidence" value="ECO:0007669"/>
    <property type="project" value="InterPro"/>
</dbReference>
<dbReference type="InterPro" id="IPR013196">
    <property type="entry name" value="HTH_11"/>
</dbReference>
<protein>
    <submittedName>
        <fullName evidence="5">YafY family transcriptional regulator</fullName>
    </submittedName>
</protein>
<dbReference type="InterPro" id="IPR028349">
    <property type="entry name" value="PafC-like"/>
</dbReference>
<keyword evidence="3" id="KW-0804">Transcription</keyword>
<dbReference type="KEGG" id="erz:ER308_08355"/>
<evidence type="ECO:0000256" key="3">
    <source>
        <dbReference type="ARBA" id="ARBA00023163"/>
    </source>
</evidence>
<dbReference type="Proteomes" id="UP000291469">
    <property type="component" value="Chromosome"/>
</dbReference>
<evidence type="ECO:0000256" key="1">
    <source>
        <dbReference type="ARBA" id="ARBA00023015"/>
    </source>
</evidence>
<keyword evidence="6" id="KW-1185">Reference proteome</keyword>
<dbReference type="SMART" id="SM00420">
    <property type="entry name" value="HTH_DEOR"/>
    <property type="match status" value="1"/>
</dbReference>
<reference evidence="5 6" key="1">
    <citation type="submission" date="2019-01" db="EMBL/GenBank/DDBJ databases">
        <title>Egibacter rhizosphaerae EGI 80759T.</title>
        <authorList>
            <person name="Chen D.-D."/>
            <person name="Tian Y."/>
            <person name="Jiao J.-Y."/>
            <person name="Zhang X.-T."/>
            <person name="Zhang Y.-G."/>
            <person name="Zhang Y."/>
            <person name="Xiao M."/>
            <person name="Shu W.-S."/>
            <person name="Li W.-J."/>
        </authorList>
    </citation>
    <scope>NUCLEOTIDE SEQUENCE [LARGE SCALE GENOMIC DNA]</scope>
    <source>
        <strain evidence="5 6">EGI 80759</strain>
    </source>
</reference>
<dbReference type="InterPro" id="IPR051534">
    <property type="entry name" value="CBASS_pafABC_assoc_protein"/>
</dbReference>